<evidence type="ECO:0000313" key="1">
    <source>
        <dbReference type="EMBL" id="ODQ71022.1"/>
    </source>
</evidence>
<proteinExistence type="predicted"/>
<sequence>MSNTMSISSDKKSIMPVEKQQSYDMAIAQALSLLKENPSEQRLDIRLPYAEYLKLDQCWSKEKSEAHISEDQRYPYLAYNSAIETASVVTVPNQVHEVAAKEMCREIMNSIETYLAVNPPAVGEIQDIGSTTIKGSHGRYNRILKQADGLFKFRGKGFGTRLMVAIEVGFSEMYHALCHDKDLWIDGNHVKICILPGTLQSNFILES</sequence>
<name>A0A1E3Q1K2_LIPST</name>
<keyword evidence="2" id="KW-1185">Reference proteome</keyword>
<dbReference type="OrthoDB" id="76567at2759"/>
<accession>A0A1E3Q1K2</accession>
<dbReference type="Proteomes" id="UP000094385">
    <property type="component" value="Unassembled WGS sequence"/>
</dbReference>
<organism evidence="1 2">
    <name type="scientific">Lipomyces starkeyi NRRL Y-11557</name>
    <dbReference type="NCBI Taxonomy" id="675824"/>
    <lineage>
        <taxon>Eukaryota</taxon>
        <taxon>Fungi</taxon>
        <taxon>Dikarya</taxon>
        <taxon>Ascomycota</taxon>
        <taxon>Saccharomycotina</taxon>
        <taxon>Lipomycetes</taxon>
        <taxon>Lipomycetales</taxon>
        <taxon>Lipomycetaceae</taxon>
        <taxon>Lipomyces</taxon>
    </lineage>
</organism>
<gene>
    <name evidence="1" type="ORF">LIPSTDRAFT_145686</name>
</gene>
<reference evidence="1 2" key="1">
    <citation type="journal article" date="2016" name="Proc. Natl. Acad. Sci. U.S.A.">
        <title>Comparative genomics of biotechnologically important yeasts.</title>
        <authorList>
            <person name="Riley R."/>
            <person name="Haridas S."/>
            <person name="Wolfe K.H."/>
            <person name="Lopes M.R."/>
            <person name="Hittinger C.T."/>
            <person name="Goeker M."/>
            <person name="Salamov A.A."/>
            <person name="Wisecaver J.H."/>
            <person name="Long T.M."/>
            <person name="Calvey C.H."/>
            <person name="Aerts A.L."/>
            <person name="Barry K.W."/>
            <person name="Choi C."/>
            <person name="Clum A."/>
            <person name="Coughlan A.Y."/>
            <person name="Deshpande S."/>
            <person name="Douglass A.P."/>
            <person name="Hanson S.J."/>
            <person name="Klenk H.-P."/>
            <person name="LaButti K.M."/>
            <person name="Lapidus A."/>
            <person name="Lindquist E.A."/>
            <person name="Lipzen A.M."/>
            <person name="Meier-Kolthoff J.P."/>
            <person name="Ohm R.A."/>
            <person name="Otillar R.P."/>
            <person name="Pangilinan J.L."/>
            <person name="Peng Y."/>
            <person name="Rokas A."/>
            <person name="Rosa C.A."/>
            <person name="Scheuner C."/>
            <person name="Sibirny A.A."/>
            <person name="Slot J.C."/>
            <person name="Stielow J.B."/>
            <person name="Sun H."/>
            <person name="Kurtzman C.P."/>
            <person name="Blackwell M."/>
            <person name="Grigoriev I.V."/>
            <person name="Jeffries T.W."/>
        </authorList>
    </citation>
    <scope>NUCLEOTIDE SEQUENCE [LARGE SCALE GENOMIC DNA]</scope>
    <source>
        <strain evidence="1 2">NRRL Y-11557</strain>
    </source>
</reference>
<protein>
    <submittedName>
        <fullName evidence="1">Uncharacterized protein</fullName>
    </submittedName>
</protein>
<evidence type="ECO:0000313" key="2">
    <source>
        <dbReference type="Proteomes" id="UP000094385"/>
    </source>
</evidence>
<dbReference type="EMBL" id="KV454298">
    <property type="protein sequence ID" value="ODQ71022.1"/>
    <property type="molecule type" value="Genomic_DNA"/>
</dbReference>
<dbReference type="AlphaFoldDB" id="A0A1E3Q1K2"/>